<dbReference type="Proteomes" id="UP001367508">
    <property type="component" value="Unassembled WGS sequence"/>
</dbReference>
<organism evidence="1 2">
    <name type="scientific">Canavalia gladiata</name>
    <name type="common">Sword bean</name>
    <name type="synonym">Dolichos gladiatus</name>
    <dbReference type="NCBI Taxonomy" id="3824"/>
    <lineage>
        <taxon>Eukaryota</taxon>
        <taxon>Viridiplantae</taxon>
        <taxon>Streptophyta</taxon>
        <taxon>Embryophyta</taxon>
        <taxon>Tracheophyta</taxon>
        <taxon>Spermatophyta</taxon>
        <taxon>Magnoliopsida</taxon>
        <taxon>eudicotyledons</taxon>
        <taxon>Gunneridae</taxon>
        <taxon>Pentapetalae</taxon>
        <taxon>rosids</taxon>
        <taxon>fabids</taxon>
        <taxon>Fabales</taxon>
        <taxon>Fabaceae</taxon>
        <taxon>Papilionoideae</taxon>
        <taxon>50 kb inversion clade</taxon>
        <taxon>NPAAA clade</taxon>
        <taxon>indigoferoid/millettioid clade</taxon>
        <taxon>Phaseoleae</taxon>
        <taxon>Canavalia</taxon>
    </lineage>
</organism>
<name>A0AAN9KDZ0_CANGL</name>
<proteinExistence type="predicted"/>
<comment type="caution">
    <text evidence="1">The sequence shown here is derived from an EMBL/GenBank/DDBJ whole genome shotgun (WGS) entry which is preliminary data.</text>
</comment>
<sequence length="117" mass="13616">MKIGCLGVLIHYDYAVVLTQINDHVKETKLAERENPPLNSSLKLKYRLAPCFNYNSTLEFNLARIIEEMEFREAERGRGSRNRAPEQWLAFAQRAHTPHPNRTIQRRPGCISDHWAV</sequence>
<reference evidence="1 2" key="1">
    <citation type="submission" date="2024-01" db="EMBL/GenBank/DDBJ databases">
        <title>The genomes of 5 underutilized Papilionoideae crops provide insights into root nodulation and disease resistanc.</title>
        <authorList>
            <person name="Jiang F."/>
        </authorList>
    </citation>
    <scope>NUCLEOTIDE SEQUENCE [LARGE SCALE GENOMIC DNA]</scope>
    <source>
        <strain evidence="1">LVBAO_FW01</strain>
        <tissue evidence="1">Leaves</tissue>
    </source>
</reference>
<evidence type="ECO:0000313" key="2">
    <source>
        <dbReference type="Proteomes" id="UP001367508"/>
    </source>
</evidence>
<accession>A0AAN9KDZ0</accession>
<evidence type="ECO:0000313" key="1">
    <source>
        <dbReference type="EMBL" id="KAK7315705.1"/>
    </source>
</evidence>
<dbReference type="AlphaFoldDB" id="A0AAN9KDZ0"/>
<keyword evidence="2" id="KW-1185">Reference proteome</keyword>
<protein>
    <submittedName>
        <fullName evidence="1">Uncharacterized protein</fullName>
    </submittedName>
</protein>
<gene>
    <name evidence="1" type="ORF">VNO77_34273</name>
</gene>
<dbReference type="EMBL" id="JAYMYQ010000008">
    <property type="protein sequence ID" value="KAK7315705.1"/>
    <property type="molecule type" value="Genomic_DNA"/>
</dbReference>